<dbReference type="RefSeq" id="WP_272144832.1">
    <property type="nucleotide sequence ID" value="NZ_JAQNDM010000002.1"/>
</dbReference>
<accession>A0ABT5DND2</accession>
<dbReference type="Proteomes" id="UP001221838">
    <property type="component" value="Unassembled WGS sequence"/>
</dbReference>
<dbReference type="EMBL" id="JAQNDM010000002">
    <property type="protein sequence ID" value="MDC0714258.1"/>
    <property type="molecule type" value="Genomic_DNA"/>
</dbReference>
<protein>
    <submittedName>
        <fullName evidence="2">Uncharacterized protein</fullName>
    </submittedName>
</protein>
<evidence type="ECO:0000256" key="1">
    <source>
        <dbReference type="SAM" id="MobiDB-lite"/>
    </source>
</evidence>
<keyword evidence="3" id="KW-1185">Reference proteome</keyword>
<evidence type="ECO:0000313" key="2">
    <source>
        <dbReference type="EMBL" id="MDC0714258.1"/>
    </source>
</evidence>
<proteinExistence type="predicted"/>
<name>A0ABT5DND2_9BACT</name>
<gene>
    <name evidence="2" type="ORF">POL68_37700</name>
</gene>
<comment type="caution">
    <text evidence="2">The sequence shown here is derived from an EMBL/GenBank/DDBJ whole genome shotgun (WGS) entry which is preliminary data.</text>
</comment>
<organism evidence="2 3">
    <name type="scientific">Stigmatella ashevillensis</name>
    <dbReference type="NCBI Taxonomy" id="2995309"/>
    <lineage>
        <taxon>Bacteria</taxon>
        <taxon>Pseudomonadati</taxon>
        <taxon>Myxococcota</taxon>
        <taxon>Myxococcia</taxon>
        <taxon>Myxococcales</taxon>
        <taxon>Cystobacterineae</taxon>
        <taxon>Archangiaceae</taxon>
        <taxon>Stigmatella</taxon>
    </lineage>
</organism>
<sequence>MQATSTPTPTSPPTTPKGSATPQESTSTAKAEATPVVWPRDLNLPTSGELTWGFDPEGLQDG</sequence>
<feature type="region of interest" description="Disordered" evidence="1">
    <location>
        <begin position="1"/>
        <end position="62"/>
    </location>
</feature>
<reference evidence="2 3" key="1">
    <citation type="submission" date="2022-11" db="EMBL/GenBank/DDBJ databases">
        <title>Minimal conservation of predation-associated metabolite biosynthetic gene clusters underscores biosynthetic potential of Myxococcota including descriptions for ten novel species: Archangium lansinium sp. nov., Myxococcus landrumus sp. nov., Nannocystis bai.</title>
        <authorList>
            <person name="Ahearne A."/>
            <person name="Stevens C."/>
            <person name="Dowd S."/>
        </authorList>
    </citation>
    <scope>NUCLEOTIDE SEQUENCE [LARGE SCALE GENOMIC DNA]</scope>
    <source>
        <strain evidence="2 3">NCWAL01</strain>
    </source>
</reference>
<evidence type="ECO:0000313" key="3">
    <source>
        <dbReference type="Proteomes" id="UP001221838"/>
    </source>
</evidence>
<feature type="compositionally biased region" description="Polar residues" evidence="1">
    <location>
        <begin position="17"/>
        <end position="29"/>
    </location>
</feature>